<dbReference type="InterPro" id="IPR038375">
    <property type="entry name" value="NDUFAF7_sf"/>
</dbReference>
<keyword evidence="2" id="KW-0808">Transferase</keyword>
<dbReference type="InterPro" id="IPR003788">
    <property type="entry name" value="NDUFAF7"/>
</dbReference>
<comment type="caution">
    <text evidence="3">The sequence shown here is derived from an EMBL/GenBank/DDBJ whole genome shotgun (WGS) entry which is preliminary data.</text>
</comment>
<dbReference type="PANTHER" id="PTHR12049">
    <property type="entry name" value="PROTEIN ARGININE METHYLTRANSFERASE NDUFAF7, MITOCHONDRIAL"/>
    <property type="match status" value="1"/>
</dbReference>
<dbReference type="PANTHER" id="PTHR12049:SF7">
    <property type="entry name" value="PROTEIN ARGININE METHYLTRANSFERASE NDUFAF7, MITOCHONDRIAL"/>
    <property type="match status" value="1"/>
</dbReference>
<name>M1X4V0_9NOST</name>
<sequence length="232" mass="26443">MTVHRFHIIEGKLQEIYVTTKNMLQDGGKDKFSQPLFAEVSGEPSTPKIREYFQLVNINVENYSENYQSEVNLAVLEWLAIVSDRLQCGYILTIDYGYPAHRYYNPMRSKGTLQCYWKHQRHNDPYINIGKQDITAHVNFTALEKWGNYCGLTKLGFTQQGLFLMALGLGNRLASLSCGNQKISQLLYRRDLLHQLIDPMGLGGFGVLLQSKGLQKSKISQTLRGFTTPDLS</sequence>
<keyword evidence="4" id="KW-1185">Reference proteome</keyword>
<evidence type="ECO:0000256" key="1">
    <source>
        <dbReference type="ARBA" id="ARBA00022603"/>
    </source>
</evidence>
<dbReference type="InterPro" id="IPR029063">
    <property type="entry name" value="SAM-dependent_MTases_sf"/>
</dbReference>
<gene>
    <name evidence="3" type="ORF">RINTHH_5710</name>
</gene>
<evidence type="ECO:0000256" key="2">
    <source>
        <dbReference type="ARBA" id="ARBA00022679"/>
    </source>
</evidence>
<dbReference type="OrthoDB" id="9794208at2"/>
<keyword evidence="1" id="KW-0489">Methyltransferase</keyword>
<dbReference type="STRING" id="1165094.RINTHH_5710"/>
<protein>
    <submittedName>
        <fullName evidence="3">COG1565: Uncharacterized conserved protein</fullName>
    </submittedName>
</protein>
<dbReference type="Gene3D" id="3.40.50.12710">
    <property type="match status" value="1"/>
</dbReference>
<evidence type="ECO:0000313" key="4">
    <source>
        <dbReference type="Proteomes" id="UP000053051"/>
    </source>
</evidence>
<reference evidence="3 4" key="1">
    <citation type="submission" date="2012-05" db="EMBL/GenBank/DDBJ databases">
        <authorList>
            <person name="Hilton J."/>
        </authorList>
    </citation>
    <scope>NUCLEOTIDE SEQUENCE [LARGE SCALE GENOMIC DNA]</scope>
    <source>
        <strain evidence="3 4">HH01</strain>
    </source>
</reference>
<proteinExistence type="predicted"/>
<evidence type="ECO:0000313" key="3">
    <source>
        <dbReference type="EMBL" id="CCH66726.1"/>
    </source>
</evidence>
<accession>M1X4V0</accession>
<dbReference type="GO" id="GO:0035243">
    <property type="term" value="F:protein-arginine omega-N symmetric methyltransferase activity"/>
    <property type="evidence" value="ECO:0007669"/>
    <property type="project" value="TreeGrafter"/>
</dbReference>
<dbReference type="SUPFAM" id="SSF53335">
    <property type="entry name" value="S-adenosyl-L-methionine-dependent methyltransferases"/>
    <property type="match status" value="1"/>
</dbReference>
<reference evidence="4" key="2">
    <citation type="submission" date="2016-01" db="EMBL/GenBank/DDBJ databases">
        <title>Diatom-associated endosymboitic cyanobacterium lacks core nitrogen metabolism enzymes.</title>
        <authorList>
            <person name="Hilton J.A."/>
            <person name="Foster R.A."/>
            <person name="Tripp H.J."/>
            <person name="Carter B.J."/>
            <person name="Zehr J.P."/>
            <person name="Villareal T.A."/>
        </authorList>
    </citation>
    <scope>NUCLEOTIDE SEQUENCE [LARGE SCALE GENOMIC DNA]</scope>
    <source>
        <strain evidence="4">HH01</strain>
    </source>
</reference>
<dbReference type="AlphaFoldDB" id="M1X4V0"/>
<dbReference type="GO" id="GO:0032259">
    <property type="term" value="P:methylation"/>
    <property type="evidence" value="ECO:0007669"/>
    <property type="project" value="UniProtKB-KW"/>
</dbReference>
<organism evidence="3 4">
    <name type="scientific">Richelia intracellularis HH01</name>
    <dbReference type="NCBI Taxonomy" id="1165094"/>
    <lineage>
        <taxon>Bacteria</taxon>
        <taxon>Bacillati</taxon>
        <taxon>Cyanobacteriota</taxon>
        <taxon>Cyanophyceae</taxon>
        <taxon>Nostocales</taxon>
        <taxon>Nostocaceae</taxon>
        <taxon>Richelia</taxon>
    </lineage>
</organism>
<dbReference type="EMBL" id="CAIY01000027">
    <property type="protein sequence ID" value="CCH66726.1"/>
    <property type="molecule type" value="Genomic_DNA"/>
</dbReference>
<dbReference type="Pfam" id="PF02636">
    <property type="entry name" value="Methyltransf_28"/>
    <property type="match status" value="1"/>
</dbReference>
<dbReference type="Proteomes" id="UP000053051">
    <property type="component" value="Unassembled WGS sequence"/>
</dbReference>